<dbReference type="InterPro" id="IPR038404">
    <property type="entry name" value="TRAP_DctP_sf"/>
</dbReference>
<dbReference type="OrthoDB" id="9799287at2"/>
<proteinExistence type="predicted"/>
<dbReference type="NCBIfam" id="NF037995">
    <property type="entry name" value="TRAP_S1"/>
    <property type="match status" value="1"/>
</dbReference>
<feature type="chain" id="PRO_5018282551" evidence="2">
    <location>
        <begin position="23"/>
        <end position="347"/>
    </location>
</feature>
<evidence type="ECO:0000256" key="2">
    <source>
        <dbReference type="SAM" id="SignalP"/>
    </source>
</evidence>
<keyword evidence="4" id="KW-1185">Reference proteome</keyword>
<dbReference type="EMBL" id="RJKX01000016">
    <property type="protein sequence ID" value="ROP83445.1"/>
    <property type="molecule type" value="Genomic_DNA"/>
</dbReference>
<dbReference type="PANTHER" id="PTHR33376">
    <property type="match status" value="1"/>
</dbReference>
<dbReference type="Proteomes" id="UP000278222">
    <property type="component" value="Unassembled WGS sequence"/>
</dbReference>
<comment type="caution">
    <text evidence="3">The sequence shown here is derived from an EMBL/GenBank/DDBJ whole genome shotgun (WGS) entry which is preliminary data.</text>
</comment>
<reference evidence="3 4" key="1">
    <citation type="submission" date="2018-11" db="EMBL/GenBank/DDBJ databases">
        <title>Genomic Encyclopedia of Type Strains, Phase IV (KMG-IV): sequencing the most valuable type-strain genomes for metagenomic binning, comparative biology and taxonomic classification.</title>
        <authorList>
            <person name="Goeker M."/>
        </authorList>
    </citation>
    <scope>NUCLEOTIDE SEQUENCE [LARGE SCALE GENOMIC DNA]</scope>
    <source>
        <strain evidence="3 4">DSM 5900</strain>
    </source>
</reference>
<dbReference type="Gene3D" id="3.40.190.170">
    <property type="entry name" value="Bacterial extracellular solute-binding protein, family 7"/>
    <property type="match status" value="1"/>
</dbReference>
<gene>
    <name evidence="3" type="ORF">EDC65_4092</name>
</gene>
<accession>A0A3N1L1Q6</accession>
<feature type="signal peptide" evidence="2">
    <location>
        <begin position="1"/>
        <end position="22"/>
    </location>
</feature>
<dbReference type="RefSeq" id="WP_123693049.1">
    <property type="nucleotide sequence ID" value="NZ_AP019700.1"/>
</dbReference>
<dbReference type="AlphaFoldDB" id="A0A3N1L1Q6"/>
<evidence type="ECO:0000313" key="4">
    <source>
        <dbReference type="Proteomes" id="UP000278222"/>
    </source>
</evidence>
<dbReference type="GO" id="GO:0055085">
    <property type="term" value="P:transmembrane transport"/>
    <property type="evidence" value="ECO:0007669"/>
    <property type="project" value="InterPro"/>
</dbReference>
<dbReference type="Pfam" id="PF03480">
    <property type="entry name" value="DctP"/>
    <property type="match status" value="1"/>
</dbReference>
<evidence type="ECO:0000256" key="1">
    <source>
        <dbReference type="ARBA" id="ARBA00022729"/>
    </source>
</evidence>
<name>A0A3N1L1Q6_9PROT</name>
<evidence type="ECO:0000313" key="3">
    <source>
        <dbReference type="EMBL" id="ROP83445.1"/>
    </source>
</evidence>
<dbReference type="InterPro" id="IPR018389">
    <property type="entry name" value="DctP_fam"/>
</dbReference>
<organism evidence="3 4">
    <name type="scientific">Stella humosa</name>
    <dbReference type="NCBI Taxonomy" id="94"/>
    <lineage>
        <taxon>Bacteria</taxon>
        <taxon>Pseudomonadati</taxon>
        <taxon>Pseudomonadota</taxon>
        <taxon>Alphaproteobacteria</taxon>
        <taxon>Rhodospirillales</taxon>
        <taxon>Stellaceae</taxon>
        <taxon>Stella</taxon>
    </lineage>
</organism>
<keyword evidence="1 2" id="KW-0732">Signal</keyword>
<protein>
    <submittedName>
        <fullName evidence="3">TRAP-type C4-dicarboxylate transport system substrate-binding protein</fullName>
    </submittedName>
</protein>
<sequence>MNRWALAAVPAALTLLTVPALAAVDGPKVAWDLSVWGPPRAFTAGIEAIAKHVSTETGGKFTIKIHYGDALSKGPDNLDNIKLGAFEMAQICTGYHPGKNPAITVLDLPGLPLVDPDIHARVHDVVYKHPAIVAEFKRWNAVLLLSVLQPQSELMGTGEPPVKVEMFKGMRVRALGGTGDALRNLGAVPTSVPAPEVYNSLERGVFQAAAFPYTYAFAAYKIEEIAKWYTTNLGPGANNCPTVVNDQALNKLPPQYRALIDAAKPIAYEALKTAQKTTDEKNLAAWQKRGLVAIKYDEVELKKFADMAARPVWDAWVKEMTAKNLPAKELLDLVLAEADKAKKALGR</sequence>
<dbReference type="PANTHER" id="PTHR33376:SF5">
    <property type="entry name" value="EXTRACYTOPLASMIC SOLUTE RECEPTOR PROTEIN"/>
    <property type="match status" value="1"/>
</dbReference>